<accession>A0AAE0ACC3</accession>
<keyword evidence="2" id="KW-1185">Reference proteome</keyword>
<dbReference type="EMBL" id="JANJYJ010000005">
    <property type="protein sequence ID" value="KAK3210610.1"/>
    <property type="molecule type" value="Genomic_DNA"/>
</dbReference>
<protein>
    <submittedName>
        <fullName evidence="1">Uncharacterized protein</fullName>
    </submittedName>
</protein>
<evidence type="ECO:0000313" key="1">
    <source>
        <dbReference type="EMBL" id="KAK3210610.1"/>
    </source>
</evidence>
<comment type="caution">
    <text evidence="1">The sequence shown here is derived from an EMBL/GenBank/DDBJ whole genome shotgun (WGS) entry which is preliminary data.</text>
</comment>
<sequence>MRMDMVIQMLAHQIVVNGYGDSDASSSGSREGKIKVANMLPLHAKIGAKNGKRCFILDEDLLLLHLKVIYVGCLKVDIDASEQDAVSKKPTDNFNYAISSGSCERKIIVANMLALHAKRDAENGKWFFILDLLLLHLKVIYVGCLKVDIDASEQDAVSKKPWDNFNCAVLCQARSVKEKGGTAWHSMPS</sequence>
<organism evidence="1 2">
    <name type="scientific">Dipteronia sinensis</name>
    <dbReference type="NCBI Taxonomy" id="43782"/>
    <lineage>
        <taxon>Eukaryota</taxon>
        <taxon>Viridiplantae</taxon>
        <taxon>Streptophyta</taxon>
        <taxon>Embryophyta</taxon>
        <taxon>Tracheophyta</taxon>
        <taxon>Spermatophyta</taxon>
        <taxon>Magnoliopsida</taxon>
        <taxon>eudicotyledons</taxon>
        <taxon>Gunneridae</taxon>
        <taxon>Pentapetalae</taxon>
        <taxon>rosids</taxon>
        <taxon>malvids</taxon>
        <taxon>Sapindales</taxon>
        <taxon>Sapindaceae</taxon>
        <taxon>Hippocastanoideae</taxon>
        <taxon>Acereae</taxon>
        <taxon>Dipteronia</taxon>
    </lineage>
</organism>
<name>A0AAE0ACC3_9ROSI</name>
<evidence type="ECO:0000313" key="2">
    <source>
        <dbReference type="Proteomes" id="UP001281410"/>
    </source>
</evidence>
<reference evidence="1" key="1">
    <citation type="journal article" date="2023" name="Plant J.">
        <title>Genome sequences and population genomics provide insights into the demographic history, inbreeding, and mutation load of two 'living fossil' tree species of Dipteronia.</title>
        <authorList>
            <person name="Feng Y."/>
            <person name="Comes H.P."/>
            <person name="Chen J."/>
            <person name="Zhu S."/>
            <person name="Lu R."/>
            <person name="Zhang X."/>
            <person name="Li P."/>
            <person name="Qiu J."/>
            <person name="Olsen K.M."/>
            <person name="Qiu Y."/>
        </authorList>
    </citation>
    <scope>NUCLEOTIDE SEQUENCE</scope>
    <source>
        <strain evidence="1">NBL</strain>
    </source>
</reference>
<proteinExistence type="predicted"/>
<gene>
    <name evidence="1" type="ORF">Dsin_015316</name>
</gene>
<dbReference type="AlphaFoldDB" id="A0AAE0ACC3"/>
<dbReference type="Proteomes" id="UP001281410">
    <property type="component" value="Unassembled WGS sequence"/>
</dbReference>